<dbReference type="InterPro" id="IPR039922">
    <property type="entry name" value="POFUT1"/>
</dbReference>
<dbReference type="STRING" id="224129.A0A1W4WKV2"/>
<evidence type="ECO:0000256" key="2">
    <source>
        <dbReference type="ARBA" id="ARBA00004922"/>
    </source>
</evidence>
<dbReference type="KEGG" id="apln:108736593"/>
<reference evidence="18" key="1">
    <citation type="submission" date="2025-08" db="UniProtKB">
        <authorList>
            <consortium name="RefSeq"/>
        </authorList>
    </citation>
    <scope>IDENTIFICATION</scope>
    <source>
        <tissue evidence="18">Entire body</tissue>
    </source>
</reference>
<dbReference type="UniPathway" id="UPA00378"/>
<dbReference type="AlphaFoldDB" id="A0A1W4WKV2"/>
<evidence type="ECO:0000256" key="10">
    <source>
        <dbReference type="ARBA" id="ARBA00023157"/>
    </source>
</evidence>
<evidence type="ECO:0000313" key="18">
    <source>
        <dbReference type="RefSeq" id="XP_018324566.1"/>
    </source>
</evidence>
<protein>
    <recommendedName>
        <fullName evidence="5">GDP-fucose protein O-fucosyltransferase 1</fullName>
        <ecNumber evidence="4">2.4.1.221</ecNumber>
    </recommendedName>
    <alternativeName>
        <fullName evidence="14">Peptide-O-fucosyltransferase 1</fullName>
    </alternativeName>
</protein>
<evidence type="ECO:0000256" key="5">
    <source>
        <dbReference type="ARBA" id="ARBA00021745"/>
    </source>
</evidence>
<comment type="subcellular location">
    <subcellularLocation>
        <location evidence="1">Endoplasmic reticulum</location>
    </subcellularLocation>
</comment>
<keyword evidence="6" id="KW-0328">Glycosyltransferase</keyword>
<dbReference type="FunCoup" id="A0A1W4WKV2">
    <property type="interactions" value="1022"/>
</dbReference>
<dbReference type="RefSeq" id="XP_018324566.1">
    <property type="nucleotide sequence ID" value="XM_018469064.2"/>
</dbReference>
<dbReference type="GO" id="GO:0046922">
    <property type="term" value="F:peptide-O-fucosyltransferase activity"/>
    <property type="evidence" value="ECO:0007669"/>
    <property type="project" value="UniProtKB-EC"/>
</dbReference>
<proteinExistence type="inferred from homology"/>
<evidence type="ECO:0000256" key="14">
    <source>
        <dbReference type="ARBA" id="ARBA00033080"/>
    </source>
</evidence>
<evidence type="ECO:0000256" key="15">
    <source>
        <dbReference type="ARBA" id="ARBA00047273"/>
    </source>
</evidence>
<dbReference type="EC" id="2.4.1.221" evidence="4"/>
<comment type="pathway">
    <text evidence="2">Protein modification; protein glycosylation.</text>
</comment>
<dbReference type="CDD" id="cd11302">
    <property type="entry name" value="O-FucT-1"/>
    <property type="match status" value="1"/>
</dbReference>
<evidence type="ECO:0000256" key="11">
    <source>
        <dbReference type="ARBA" id="ARBA00023180"/>
    </source>
</evidence>
<name>A0A1W4WKV2_AGRPL</name>
<dbReference type="GO" id="GO:0006004">
    <property type="term" value="P:fucose metabolic process"/>
    <property type="evidence" value="ECO:0007669"/>
    <property type="project" value="UniProtKB-KW"/>
</dbReference>
<evidence type="ECO:0000256" key="13">
    <source>
        <dbReference type="ARBA" id="ARBA00023277"/>
    </source>
</evidence>
<dbReference type="GO" id="GO:0005783">
    <property type="term" value="C:endoplasmic reticulum"/>
    <property type="evidence" value="ECO:0007669"/>
    <property type="project" value="UniProtKB-SubCell"/>
</dbReference>
<evidence type="ECO:0000313" key="17">
    <source>
        <dbReference type="Proteomes" id="UP000192223"/>
    </source>
</evidence>
<evidence type="ECO:0000256" key="6">
    <source>
        <dbReference type="ARBA" id="ARBA00022676"/>
    </source>
</evidence>
<dbReference type="Pfam" id="PF10250">
    <property type="entry name" value="O-FucT"/>
    <property type="match status" value="1"/>
</dbReference>
<dbReference type="OrthoDB" id="10050276at2759"/>
<evidence type="ECO:0000256" key="4">
    <source>
        <dbReference type="ARBA" id="ARBA00012196"/>
    </source>
</evidence>
<comment type="catalytic activity">
    <reaction evidence="16">
        <text>L-seryl-[protein] + GDP-beta-L-fucose = 3-O-(alpha-L-fucosyl)-L-seryl-[protein] + GDP + H(+)</text>
        <dbReference type="Rhea" id="RHEA:63644"/>
        <dbReference type="Rhea" id="RHEA-COMP:9863"/>
        <dbReference type="Rhea" id="RHEA-COMP:17914"/>
        <dbReference type="ChEBI" id="CHEBI:15378"/>
        <dbReference type="ChEBI" id="CHEBI:29999"/>
        <dbReference type="ChEBI" id="CHEBI:57273"/>
        <dbReference type="ChEBI" id="CHEBI:58189"/>
        <dbReference type="ChEBI" id="CHEBI:189632"/>
        <dbReference type="EC" id="2.4.1.221"/>
    </reaction>
    <physiologicalReaction direction="left-to-right" evidence="16">
        <dbReference type="Rhea" id="RHEA:63645"/>
    </physiologicalReaction>
</comment>
<evidence type="ECO:0000256" key="9">
    <source>
        <dbReference type="ARBA" id="ARBA00022976"/>
    </source>
</evidence>
<keyword evidence="12" id="KW-0294">Fucose metabolism</keyword>
<dbReference type="InParanoid" id="A0A1W4WKV2"/>
<dbReference type="InterPro" id="IPR019378">
    <property type="entry name" value="GDP-Fuc_O-FucTrfase"/>
</dbReference>
<evidence type="ECO:0000256" key="3">
    <source>
        <dbReference type="ARBA" id="ARBA00010626"/>
    </source>
</evidence>
<dbReference type="GeneID" id="108736593"/>
<dbReference type="GO" id="GO:0007219">
    <property type="term" value="P:Notch signaling pathway"/>
    <property type="evidence" value="ECO:0007669"/>
    <property type="project" value="UniProtKB-KW"/>
</dbReference>
<gene>
    <name evidence="18" type="primary">LOC108736593</name>
</gene>
<evidence type="ECO:0000256" key="16">
    <source>
        <dbReference type="ARBA" id="ARBA00048647"/>
    </source>
</evidence>
<dbReference type="PANTHER" id="PTHR21420:SF10">
    <property type="entry name" value="GDP-FUCOSE PROTEIN O-FUCOSYLTRANSFERASE 1"/>
    <property type="match status" value="1"/>
</dbReference>
<evidence type="ECO:0000256" key="8">
    <source>
        <dbReference type="ARBA" id="ARBA00022824"/>
    </source>
</evidence>
<organism evidence="17 18">
    <name type="scientific">Agrilus planipennis</name>
    <name type="common">Emerald ash borer</name>
    <name type="synonym">Agrilus marcopoli</name>
    <dbReference type="NCBI Taxonomy" id="224129"/>
    <lineage>
        <taxon>Eukaryota</taxon>
        <taxon>Metazoa</taxon>
        <taxon>Ecdysozoa</taxon>
        <taxon>Arthropoda</taxon>
        <taxon>Hexapoda</taxon>
        <taxon>Insecta</taxon>
        <taxon>Pterygota</taxon>
        <taxon>Neoptera</taxon>
        <taxon>Endopterygota</taxon>
        <taxon>Coleoptera</taxon>
        <taxon>Polyphaga</taxon>
        <taxon>Elateriformia</taxon>
        <taxon>Buprestoidea</taxon>
        <taxon>Buprestidae</taxon>
        <taxon>Agrilinae</taxon>
        <taxon>Agrilus</taxon>
    </lineage>
</organism>
<evidence type="ECO:0000256" key="1">
    <source>
        <dbReference type="ARBA" id="ARBA00004240"/>
    </source>
</evidence>
<keyword evidence="8" id="KW-0256">Endoplasmic reticulum</keyword>
<accession>A0A1W4WKV2</accession>
<dbReference type="Gene3D" id="3.40.50.11350">
    <property type="match status" value="1"/>
</dbReference>
<keyword evidence="17" id="KW-1185">Reference proteome</keyword>
<keyword evidence="11" id="KW-0325">Glycoprotein</keyword>
<evidence type="ECO:0000256" key="12">
    <source>
        <dbReference type="ARBA" id="ARBA00023253"/>
    </source>
</evidence>
<dbReference type="PANTHER" id="PTHR21420">
    <property type="entry name" value="GDP-FUCOSE PROTEIN O-FUCOSYLTRANSFERASE 1"/>
    <property type="match status" value="1"/>
</dbReference>
<comment type="similarity">
    <text evidence="3">Belongs to the glycosyltransferase 65 family.</text>
</comment>
<keyword evidence="9" id="KW-0914">Notch signaling pathway</keyword>
<dbReference type="Gene3D" id="3.40.50.11340">
    <property type="match status" value="1"/>
</dbReference>
<evidence type="ECO:0000256" key="7">
    <source>
        <dbReference type="ARBA" id="ARBA00022679"/>
    </source>
</evidence>
<keyword evidence="10" id="KW-1015">Disulfide bond</keyword>
<sequence>MQTRSTDISKLLLIFSLINIKYSKELDPLGYVVYCPCNGRFGNQADHLLGALAFANGLNRTLVLPSWVEYRYGELKSRQIPFNTYFQIRPLQKFHKCITMEKFMHHIAPTEWPPEKRISFCYTSRGEGESCNAKEGNPFGSFWDTFSIDFVASEFYSPLHFDVHHHDMAKQWNERYPSREWPVLAFTGAPASFPVQFDNLFLQKYLIWSESILDKANHFIKNVLPEGAFIGIHLRNGIDWVRACEHIPQSPNLFSAPQCLGYKNEKGKATMEMCLPTKETIIRQLKRVIKKFNNVENNKDNPIRSVFVASDNNHMIDELNDALKRMEIKVFKNHDSSPHVDLALLGKSNYFLGNCISSFSAFVKRERDVNGFPSSFWGFPVEKTSISSSKRENHDEL</sequence>
<keyword evidence="13" id="KW-0119">Carbohydrate metabolism</keyword>
<dbReference type="Proteomes" id="UP000192223">
    <property type="component" value="Unplaced"/>
</dbReference>
<keyword evidence="7" id="KW-0808">Transferase</keyword>
<comment type="catalytic activity">
    <reaction evidence="15">
        <text>L-threonyl-[protein] + GDP-beta-L-fucose = 3-O-(alpha-L-fucosyl)-L-threonyl-[protein] + GDP + H(+)</text>
        <dbReference type="Rhea" id="RHEA:70491"/>
        <dbReference type="Rhea" id="RHEA-COMP:11060"/>
        <dbReference type="Rhea" id="RHEA-COMP:17915"/>
        <dbReference type="ChEBI" id="CHEBI:15378"/>
        <dbReference type="ChEBI" id="CHEBI:30013"/>
        <dbReference type="ChEBI" id="CHEBI:57273"/>
        <dbReference type="ChEBI" id="CHEBI:58189"/>
        <dbReference type="ChEBI" id="CHEBI:189631"/>
        <dbReference type="EC" id="2.4.1.221"/>
    </reaction>
    <physiologicalReaction direction="left-to-right" evidence="15">
        <dbReference type="Rhea" id="RHEA:70492"/>
    </physiologicalReaction>
</comment>